<reference evidence="3 4" key="1">
    <citation type="journal article" date="2020" name="Syst. Appl. Microbiol.">
        <title>Alienimonas chondri sp. nov., a novel planctomycete isolated from the biofilm of the red alga Chondrus crispus.</title>
        <authorList>
            <person name="Vitorino I."/>
            <person name="Albuquerque L."/>
            <person name="Wiegand S."/>
            <person name="Kallscheuer N."/>
            <person name="da Costa M.S."/>
            <person name="Lobo-da-Cunha A."/>
            <person name="Jogler C."/>
            <person name="Lage O.M."/>
        </authorList>
    </citation>
    <scope>NUCLEOTIDE SEQUENCE [LARGE SCALE GENOMIC DNA]</scope>
    <source>
        <strain evidence="3 4">LzC2</strain>
    </source>
</reference>
<dbReference type="InterPro" id="IPR036162">
    <property type="entry name" value="Resolvase-like_N_sf"/>
</dbReference>
<dbReference type="PANTHER" id="PTHR30461">
    <property type="entry name" value="DNA-INVERTASE FROM LAMBDOID PROPHAGE"/>
    <property type="match status" value="1"/>
</dbReference>
<dbReference type="InterPro" id="IPR006119">
    <property type="entry name" value="Resolv_N"/>
</dbReference>
<evidence type="ECO:0000313" key="4">
    <source>
        <dbReference type="Proteomes" id="UP000609651"/>
    </source>
</evidence>
<dbReference type="PANTHER" id="PTHR30461:SF23">
    <property type="entry name" value="DNA RECOMBINASE-RELATED"/>
    <property type="match status" value="1"/>
</dbReference>
<dbReference type="CDD" id="cd00338">
    <property type="entry name" value="Ser_Recombinase"/>
    <property type="match status" value="1"/>
</dbReference>
<dbReference type="Gene3D" id="3.40.50.1390">
    <property type="entry name" value="Resolvase, N-terminal catalytic domain"/>
    <property type="match status" value="1"/>
</dbReference>
<feature type="domain" description="Resolvase/invertase-type recombinase catalytic" evidence="2">
    <location>
        <begin position="10"/>
        <end position="158"/>
    </location>
</feature>
<dbReference type="InterPro" id="IPR025827">
    <property type="entry name" value="Zn_ribbon_recom_dom"/>
</dbReference>
<sequence length="649" mass="71115">MSDKSKPLRIGALIRVSTDRQERKGESLTLQKSDIERNAPAIGGEVAEWYGGSEHATPGWEKAEVDRMLQDAAAGKIDAVMVAYADRWSRDNGAGERGIRTFQKYGVRFFVGTREHDLSEPADVFQLQMSTVMGQLQAATTRKKSIEARIHRARRGLPTCGKLPFGRTFDRSAGGPEGWAVDPDAKAMMEDVARRYLAGESLRDLATEYGFSRPILHKNLMHRSGGVWEQTFADRDAGTTLTVPTPVPPLLDDATIEAVTRRCAANRTTSVARRPDRYLLTGMVFCGKCGYALSGQLSGGNARHHYYRHGTRRGAKECDVRPRPFVRCDDLEDAVMRTLFDLFGNPARVVRAIEEARPDPAGAERLHAQAERLRGRLNEAKAGRGQLLRMIGKGKLTDEQAGDQLDEIAATELRIQSKLAALERQLRDIPAPGDILATATAACGAVNAHIAASKQRRAERIERAKRRMEDQCADTDFAALTHADRRTLAEMVFVGTTPDGKPAGVYVEPVPDQPNHRSKTWSFRLSGLLLNAKGRTGTTVWDENGPDAGPAGGPMQSDLLQAAARECVSCTSSSPPVSARPVAAGNSRRLAPVGWKRWGSEPKCWTSARLRCRCATGRGRMVTRTSCGPPNWAPRRRRCSSPLPSTTST</sequence>
<keyword evidence="4" id="KW-1185">Reference proteome</keyword>
<evidence type="ECO:0000256" key="1">
    <source>
        <dbReference type="SAM" id="MobiDB-lite"/>
    </source>
</evidence>
<name>A0ABX1VDL4_9PLAN</name>
<evidence type="ECO:0000313" key="3">
    <source>
        <dbReference type="EMBL" id="NNJ26144.1"/>
    </source>
</evidence>
<dbReference type="SMART" id="SM00857">
    <property type="entry name" value="Resolvase"/>
    <property type="match status" value="1"/>
</dbReference>
<protein>
    <recommendedName>
        <fullName evidence="2">Resolvase/invertase-type recombinase catalytic domain-containing protein</fullName>
    </recommendedName>
</protein>
<proteinExistence type="predicted"/>
<dbReference type="EMBL" id="WTPX01000063">
    <property type="protein sequence ID" value="NNJ26144.1"/>
    <property type="molecule type" value="Genomic_DNA"/>
</dbReference>
<feature type="region of interest" description="Disordered" evidence="1">
    <location>
        <begin position="626"/>
        <end position="649"/>
    </location>
</feature>
<evidence type="ECO:0000259" key="2">
    <source>
        <dbReference type="SMART" id="SM00857"/>
    </source>
</evidence>
<dbReference type="InterPro" id="IPR050639">
    <property type="entry name" value="SSR_resolvase"/>
</dbReference>
<dbReference type="Proteomes" id="UP000609651">
    <property type="component" value="Unassembled WGS sequence"/>
</dbReference>
<accession>A0ABX1VDL4</accession>
<gene>
    <name evidence="3" type="ORF">LzC2_22240</name>
</gene>
<dbReference type="Pfam" id="PF00239">
    <property type="entry name" value="Resolvase"/>
    <property type="match status" value="1"/>
</dbReference>
<feature type="compositionally biased region" description="Low complexity" evidence="1">
    <location>
        <begin position="640"/>
        <end position="649"/>
    </location>
</feature>
<dbReference type="SUPFAM" id="SSF53041">
    <property type="entry name" value="Resolvase-like"/>
    <property type="match status" value="1"/>
</dbReference>
<comment type="caution">
    <text evidence="3">The sequence shown here is derived from an EMBL/GenBank/DDBJ whole genome shotgun (WGS) entry which is preliminary data.</text>
</comment>
<dbReference type="Pfam" id="PF13408">
    <property type="entry name" value="Zn_ribbon_recom"/>
    <property type="match status" value="1"/>
</dbReference>
<organism evidence="3 4">
    <name type="scientific">Alienimonas chondri</name>
    <dbReference type="NCBI Taxonomy" id="2681879"/>
    <lineage>
        <taxon>Bacteria</taxon>
        <taxon>Pseudomonadati</taxon>
        <taxon>Planctomycetota</taxon>
        <taxon>Planctomycetia</taxon>
        <taxon>Planctomycetales</taxon>
        <taxon>Planctomycetaceae</taxon>
        <taxon>Alienimonas</taxon>
    </lineage>
</organism>